<dbReference type="PANTHER" id="PTHR17901:SF14">
    <property type="entry name" value="MAGNESIUM-DEPENDENT PHOSPHATASE 1"/>
    <property type="match status" value="1"/>
</dbReference>
<dbReference type="OMA" id="TQFTENQ"/>
<proteinExistence type="predicted"/>
<organism evidence="1 2">
    <name type="scientific">Rhodotorula toruloides</name>
    <name type="common">Yeast</name>
    <name type="synonym">Rhodosporidium toruloides</name>
    <dbReference type="NCBI Taxonomy" id="5286"/>
    <lineage>
        <taxon>Eukaryota</taxon>
        <taxon>Fungi</taxon>
        <taxon>Dikarya</taxon>
        <taxon>Basidiomycota</taxon>
        <taxon>Pucciniomycotina</taxon>
        <taxon>Microbotryomycetes</taxon>
        <taxon>Sporidiobolales</taxon>
        <taxon>Sporidiobolaceae</taxon>
        <taxon>Rhodotorula</taxon>
    </lineage>
</organism>
<dbReference type="InterPro" id="IPR010036">
    <property type="entry name" value="MDP_1_eu_arc"/>
</dbReference>
<dbReference type="InterPro" id="IPR036412">
    <property type="entry name" value="HAD-like_sf"/>
</dbReference>
<dbReference type="GO" id="GO:0003993">
    <property type="term" value="F:acid phosphatase activity"/>
    <property type="evidence" value="ECO:0007669"/>
    <property type="project" value="TreeGrafter"/>
</dbReference>
<evidence type="ECO:0008006" key="3">
    <source>
        <dbReference type="Google" id="ProtNLM"/>
    </source>
</evidence>
<dbReference type="STRING" id="5286.A0A0K3CHK6"/>
<dbReference type="Gene3D" id="3.40.50.1000">
    <property type="entry name" value="HAD superfamily/HAD-like"/>
    <property type="match status" value="1"/>
</dbReference>
<dbReference type="NCBIfam" id="TIGR01685">
    <property type="entry name" value="MDP-1"/>
    <property type="match status" value="1"/>
</dbReference>
<dbReference type="NCBIfam" id="TIGR01681">
    <property type="entry name" value="HAD-SF-IIIC"/>
    <property type="match status" value="1"/>
</dbReference>
<reference evidence="1 2" key="1">
    <citation type="submission" date="2015-07" db="EMBL/GenBank/DDBJ databases">
        <authorList>
            <person name="Cajimat M.N.B."/>
            <person name="Milazzo M.L."/>
            <person name="Fulhorst C.F."/>
        </authorList>
    </citation>
    <scope>NUCLEOTIDE SEQUENCE [LARGE SCALE GENOMIC DNA]</scope>
    <source>
        <strain evidence="1">Single colony</strain>
    </source>
</reference>
<sequence length="218" mass="24657">MGRSDGPKLEGQLPKAIVFDLDFTLWDCWCDTHVTPPLKRRGQDINKVYDKHGEPLSFYRDVPDILHKLHHSGVHVAAASRTHAPKVARQILSELLVPGSHRDDTKDPLKAKDGEKVVPAIRLFDSMEIYPGSKMEHFRQLNTKTGIPFEDMLFFDGEFTNSPFYLLSLLLTPRAVRPQTSLATGNSSHPFKVQLTLEYTRQLPAHKNNPPDCARPDP</sequence>
<dbReference type="Proteomes" id="UP000199069">
    <property type="component" value="Unassembled WGS sequence"/>
</dbReference>
<evidence type="ECO:0000313" key="1">
    <source>
        <dbReference type="EMBL" id="CTR08428.1"/>
    </source>
</evidence>
<dbReference type="PANTHER" id="PTHR17901">
    <property type="entry name" value="MAGNESIUM-DEPENDENT PHOSPHATASE 1 MDP1"/>
    <property type="match status" value="1"/>
</dbReference>
<evidence type="ECO:0000313" key="2">
    <source>
        <dbReference type="Proteomes" id="UP000199069"/>
    </source>
</evidence>
<dbReference type="Pfam" id="PF12689">
    <property type="entry name" value="Acid_PPase"/>
    <property type="match status" value="1"/>
</dbReference>
<gene>
    <name evidence="1" type="primary">FGENESH: predicted gene_8.144</name>
    <name evidence="1" type="ORF">BN2166_0042890</name>
</gene>
<keyword evidence="2" id="KW-1185">Reference proteome</keyword>
<dbReference type="InterPro" id="IPR023214">
    <property type="entry name" value="HAD_sf"/>
</dbReference>
<name>A0A0K3CHK6_RHOTO</name>
<accession>A0A0K3CHK6</accession>
<dbReference type="EMBL" id="CWKI01000008">
    <property type="protein sequence ID" value="CTR08428.1"/>
    <property type="molecule type" value="Genomic_DNA"/>
</dbReference>
<dbReference type="InterPro" id="IPR010033">
    <property type="entry name" value="HAD_SF_ppase_IIIC"/>
</dbReference>
<dbReference type="SUPFAM" id="SSF56784">
    <property type="entry name" value="HAD-like"/>
    <property type="match status" value="1"/>
</dbReference>
<protein>
    <recommendedName>
        <fullName evidence="3">Magnesium-dependent phosphatase-1</fullName>
    </recommendedName>
</protein>
<dbReference type="AlphaFoldDB" id="A0A0K3CHK6"/>